<feature type="binding site" evidence="7">
    <location>
        <position position="262"/>
    </location>
    <ligand>
        <name>3',5'-cyclic AMP</name>
        <dbReference type="ChEBI" id="CHEBI:58165"/>
        <label>2</label>
    </ligand>
</feature>
<dbReference type="InterPro" id="IPR018488">
    <property type="entry name" value="cNMP-bd_CS"/>
</dbReference>
<dbReference type="SUPFAM" id="SSF51206">
    <property type="entry name" value="cAMP-binding domain-like"/>
    <property type="match status" value="2"/>
</dbReference>
<keyword evidence="5 7" id="KW-0547">Nucleotide-binding</keyword>
<gene>
    <name evidence="10" type="ORF">CYMTET_14881</name>
</gene>
<dbReference type="InterPro" id="IPR018490">
    <property type="entry name" value="cNMP-bd_dom_sf"/>
</dbReference>
<keyword evidence="2" id="KW-0597">Phosphoprotein</keyword>
<dbReference type="SMART" id="SM00100">
    <property type="entry name" value="cNMP"/>
    <property type="match status" value="2"/>
</dbReference>
<dbReference type="FunFam" id="2.60.120.10:FF:000006">
    <property type="entry name" value="cAMP-dependent protein kinase type I-alpha regulatory subunit"/>
    <property type="match status" value="1"/>
</dbReference>
<evidence type="ECO:0000256" key="4">
    <source>
        <dbReference type="ARBA" id="ARBA00022737"/>
    </source>
</evidence>
<dbReference type="GO" id="GO:0004862">
    <property type="term" value="F:cAMP-dependent protein kinase inhibitor activity"/>
    <property type="evidence" value="ECO:0007669"/>
    <property type="project" value="TreeGrafter"/>
</dbReference>
<dbReference type="GO" id="GO:0005829">
    <property type="term" value="C:cytosol"/>
    <property type="evidence" value="ECO:0007669"/>
    <property type="project" value="TreeGrafter"/>
</dbReference>
<dbReference type="AlphaFoldDB" id="A0AAE0GFP3"/>
<dbReference type="Gene3D" id="2.60.120.10">
    <property type="entry name" value="Jelly Rolls"/>
    <property type="match status" value="2"/>
</dbReference>
<dbReference type="Pfam" id="PF00027">
    <property type="entry name" value="cNMP_binding"/>
    <property type="match status" value="2"/>
</dbReference>
<sequence>MEGVEQEAPAKPPPLVKNKSRSRRRASVSAECCMPVPAELREKKVVPKDEASKERVKASLKDSIIFGSLDEEQCHEVIDAVEEKSYAPGETIINQGEEGDFFFIVDQGSAQAFLKSGDEEPVLVKSYKHGDTFGELALLYNAPRAATVKAETECVTWAMDRATFRAIVVESTQRTRQLHEQFLEDVPLLSSLTRDERCALADVLSPEYFEEGAEIIKQGDEGTKFFILESGEVEAKANGMSVMKYSRGDYFGELALLNNEPRKADCIAQTRCKLISVDRVSFKRMLGKLEGILKRNMEEYVGYVGQGLVSEGAADEIDPEIEELNDLHD</sequence>
<evidence type="ECO:0000256" key="1">
    <source>
        <dbReference type="ARBA" id="ARBA00005753"/>
    </source>
</evidence>
<dbReference type="PANTHER" id="PTHR11635:SF152">
    <property type="entry name" value="CAMP-DEPENDENT PROTEIN KINASE TYPE I REGULATORY SUBUNIT-RELATED"/>
    <property type="match status" value="1"/>
</dbReference>
<comment type="similarity">
    <text evidence="1">Belongs to the cAMP-dependent kinase regulatory chain family.</text>
</comment>
<feature type="domain" description="Cyclic nucleotide-binding" evidence="9">
    <location>
        <begin position="65"/>
        <end position="185"/>
    </location>
</feature>
<dbReference type="GO" id="GO:0034236">
    <property type="term" value="F:protein kinase A catalytic subunit binding"/>
    <property type="evidence" value="ECO:0007669"/>
    <property type="project" value="TreeGrafter"/>
</dbReference>
<dbReference type="GO" id="GO:0030552">
    <property type="term" value="F:cAMP binding"/>
    <property type="evidence" value="ECO:0007669"/>
    <property type="project" value="UniProtKB-KW"/>
</dbReference>
<evidence type="ECO:0000313" key="11">
    <source>
        <dbReference type="Proteomes" id="UP001190700"/>
    </source>
</evidence>
<evidence type="ECO:0000256" key="2">
    <source>
        <dbReference type="ARBA" id="ARBA00022553"/>
    </source>
</evidence>
<evidence type="ECO:0000256" key="3">
    <source>
        <dbReference type="ARBA" id="ARBA00022566"/>
    </source>
</evidence>
<feature type="domain" description="Cyclic nucleotide-binding" evidence="9">
    <location>
        <begin position="188"/>
        <end position="303"/>
    </location>
</feature>
<feature type="binding site" evidence="7">
    <location>
        <position position="135"/>
    </location>
    <ligand>
        <name>3',5'-cyclic AMP</name>
        <dbReference type="ChEBI" id="CHEBI:58165"/>
        <label>1</label>
    </ligand>
</feature>
<dbReference type="InterPro" id="IPR014710">
    <property type="entry name" value="RmlC-like_jellyroll"/>
</dbReference>
<dbReference type="GO" id="GO:0005952">
    <property type="term" value="C:cAMP-dependent protein kinase complex"/>
    <property type="evidence" value="ECO:0007669"/>
    <property type="project" value="InterPro"/>
</dbReference>
<keyword evidence="6 7" id="KW-0114">cAMP</keyword>
<feature type="binding site" evidence="7">
    <location>
        <position position="144"/>
    </location>
    <ligand>
        <name>3',5'-cyclic AMP</name>
        <dbReference type="ChEBI" id="CHEBI:58165"/>
        <label>1</label>
    </ligand>
</feature>
<dbReference type="PIRSF" id="PIRSF000548">
    <property type="entry name" value="PK_regulatory"/>
    <property type="match status" value="1"/>
</dbReference>
<dbReference type="CDD" id="cd00038">
    <property type="entry name" value="CAP_ED"/>
    <property type="match status" value="2"/>
</dbReference>
<reference evidence="10 11" key="1">
    <citation type="journal article" date="2015" name="Genome Biol. Evol.">
        <title>Comparative Genomics of a Bacterivorous Green Alga Reveals Evolutionary Causalities and Consequences of Phago-Mixotrophic Mode of Nutrition.</title>
        <authorList>
            <person name="Burns J.A."/>
            <person name="Paasch A."/>
            <person name="Narechania A."/>
            <person name="Kim E."/>
        </authorList>
    </citation>
    <scope>NUCLEOTIDE SEQUENCE [LARGE SCALE GENOMIC DNA]</scope>
    <source>
        <strain evidence="10 11">PLY_AMNH</strain>
    </source>
</reference>
<evidence type="ECO:0000256" key="7">
    <source>
        <dbReference type="PIRSR" id="PIRSR000548-1"/>
    </source>
</evidence>
<dbReference type="PROSITE" id="PS50042">
    <property type="entry name" value="CNMP_BINDING_3"/>
    <property type="match status" value="2"/>
</dbReference>
<accession>A0AAE0GFP3</accession>
<name>A0AAE0GFP3_9CHLO</name>
<keyword evidence="3 7" id="KW-0116">cAMP-binding</keyword>
<keyword evidence="4" id="KW-0677">Repeat</keyword>
<feature type="region of interest" description="Disordered" evidence="8">
    <location>
        <begin position="1"/>
        <end position="28"/>
    </location>
</feature>
<feature type="binding site" evidence="7">
    <location>
        <position position="253"/>
    </location>
    <ligand>
        <name>3',5'-cyclic AMP</name>
        <dbReference type="ChEBI" id="CHEBI:58165"/>
        <label>2</label>
    </ligand>
</feature>
<evidence type="ECO:0000256" key="5">
    <source>
        <dbReference type="ARBA" id="ARBA00022741"/>
    </source>
</evidence>
<evidence type="ECO:0000256" key="6">
    <source>
        <dbReference type="ARBA" id="ARBA00023149"/>
    </source>
</evidence>
<organism evidence="10 11">
    <name type="scientific">Cymbomonas tetramitiformis</name>
    <dbReference type="NCBI Taxonomy" id="36881"/>
    <lineage>
        <taxon>Eukaryota</taxon>
        <taxon>Viridiplantae</taxon>
        <taxon>Chlorophyta</taxon>
        <taxon>Pyramimonadophyceae</taxon>
        <taxon>Pyramimonadales</taxon>
        <taxon>Pyramimonadaceae</taxon>
        <taxon>Cymbomonas</taxon>
    </lineage>
</organism>
<dbReference type="PRINTS" id="PR00103">
    <property type="entry name" value="CAMPKINASE"/>
</dbReference>
<proteinExistence type="inferred from homology"/>
<dbReference type="EMBL" id="LGRX02006256">
    <property type="protein sequence ID" value="KAK3277080.1"/>
    <property type="molecule type" value="Genomic_DNA"/>
</dbReference>
<evidence type="ECO:0000313" key="10">
    <source>
        <dbReference type="EMBL" id="KAK3277080.1"/>
    </source>
</evidence>
<dbReference type="InterPro" id="IPR050503">
    <property type="entry name" value="cAMP-dep_PK_reg_su-like"/>
</dbReference>
<dbReference type="PROSITE" id="PS00888">
    <property type="entry name" value="CNMP_BINDING_1"/>
    <property type="match status" value="2"/>
</dbReference>
<dbReference type="InterPro" id="IPR012198">
    <property type="entry name" value="cAMP_dep_PK_reg_su"/>
</dbReference>
<protein>
    <recommendedName>
        <fullName evidence="9">Cyclic nucleotide-binding domain-containing protein</fullName>
    </recommendedName>
</protein>
<evidence type="ECO:0000259" key="9">
    <source>
        <dbReference type="PROSITE" id="PS50042"/>
    </source>
</evidence>
<dbReference type="InterPro" id="IPR000595">
    <property type="entry name" value="cNMP-bd_dom"/>
</dbReference>
<dbReference type="Proteomes" id="UP001190700">
    <property type="component" value="Unassembled WGS sequence"/>
</dbReference>
<keyword evidence="11" id="KW-1185">Reference proteome</keyword>
<dbReference type="PROSITE" id="PS00889">
    <property type="entry name" value="CNMP_BINDING_2"/>
    <property type="match status" value="1"/>
</dbReference>
<dbReference type="PANTHER" id="PTHR11635">
    <property type="entry name" value="CAMP-DEPENDENT PROTEIN KINASE REGULATORY CHAIN"/>
    <property type="match status" value="1"/>
</dbReference>
<comment type="caution">
    <text evidence="10">The sequence shown here is derived from an EMBL/GenBank/DDBJ whole genome shotgun (WGS) entry which is preliminary data.</text>
</comment>
<evidence type="ECO:0000256" key="8">
    <source>
        <dbReference type="SAM" id="MobiDB-lite"/>
    </source>
</evidence>